<evidence type="ECO:0000256" key="1">
    <source>
        <dbReference type="SAM" id="Phobius"/>
    </source>
</evidence>
<keyword evidence="1" id="KW-0812">Transmembrane</keyword>
<proteinExistence type="predicted"/>
<comment type="caution">
    <text evidence="2">The sequence shown here is derived from an EMBL/GenBank/DDBJ whole genome shotgun (WGS) entry which is preliminary data.</text>
</comment>
<keyword evidence="1" id="KW-1133">Transmembrane helix</keyword>
<feature type="transmembrane region" description="Helical" evidence="1">
    <location>
        <begin position="12"/>
        <end position="34"/>
    </location>
</feature>
<evidence type="ECO:0000313" key="3">
    <source>
        <dbReference type="Proteomes" id="UP000032452"/>
    </source>
</evidence>
<accession>A0A0D8ZNA9</accession>
<reference evidence="2 3" key="1">
    <citation type="submission" date="2015-02" db="EMBL/GenBank/DDBJ databases">
        <title>Draft genome of a novel marine cyanobacterium (Chroococcales) isolated from South Atlantic Ocean.</title>
        <authorList>
            <person name="Rigonato J."/>
            <person name="Alvarenga D.O."/>
            <person name="Branco L.H."/>
            <person name="Varani A.M."/>
            <person name="Brandini F.P."/>
            <person name="Fiore M.F."/>
        </authorList>
    </citation>
    <scope>NUCLEOTIDE SEQUENCE [LARGE SCALE GENOMIC DNA]</scope>
    <source>
        <strain evidence="2 3">CENA595</strain>
    </source>
</reference>
<keyword evidence="3" id="KW-1185">Reference proteome</keyword>
<dbReference type="STRING" id="1618023.UH38_18915"/>
<name>A0A0D8ZNA9_9CYAN</name>
<dbReference type="AlphaFoldDB" id="A0A0D8ZNA9"/>
<organism evidence="2 3">
    <name type="scientific">Aliterella atlantica CENA595</name>
    <dbReference type="NCBI Taxonomy" id="1618023"/>
    <lineage>
        <taxon>Bacteria</taxon>
        <taxon>Bacillati</taxon>
        <taxon>Cyanobacteriota</taxon>
        <taxon>Cyanophyceae</taxon>
        <taxon>Chroococcidiopsidales</taxon>
        <taxon>Aliterellaceae</taxon>
        <taxon>Aliterella</taxon>
    </lineage>
</organism>
<evidence type="ECO:0000313" key="2">
    <source>
        <dbReference type="EMBL" id="KJH70230.1"/>
    </source>
</evidence>
<dbReference type="EMBL" id="JYON01000025">
    <property type="protein sequence ID" value="KJH70230.1"/>
    <property type="molecule type" value="Genomic_DNA"/>
</dbReference>
<gene>
    <name evidence="2" type="ORF">UH38_18915</name>
</gene>
<sequence>MGIIKVTNKLFTMHKLITTGLIALDTIMLLVLPLQTQEVKANSSCTATVSAAQNRIETRRNVRVITRISDVSELYPDHPTARPHEYELLLEGAASESIMNSPKFIKSIAAKIITNCNSVGSVTFGVNQTGWSYSVGLIQGKVQFFECLDYDGSDRKLNWGEQYCSL</sequence>
<protein>
    <submittedName>
        <fullName evidence="2">Uncharacterized protein</fullName>
    </submittedName>
</protein>
<dbReference type="RefSeq" id="WP_045056252.1">
    <property type="nucleotide sequence ID" value="NZ_JYON01000025.1"/>
</dbReference>
<dbReference type="Proteomes" id="UP000032452">
    <property type="component" value="Unassembled WGS sequence"/>
</dbReference>
<keyword evidence="1" id="KW-0472">Membrane</keyword>
<dbReference type="OrthoDB" id="513754at2"/>